<dbReference type="InterPro" id="IPR001680">
    <property type="entry name" value="WD40_rpt"/>
</dbReference>
<dbReference type="OrthoDB" id="4793194at2"/>
<keyword evidence="6" id="KW-1185">Reference proteome</keyword>
<dbReference type="Pfam" id="PF12894">
    <property type="entry name" value="ANAPC4_WD40"/>
    <property type="match status" value="1"/>
</dbReference>
<dbReference type="EMBL" id="QSWH01000003">
    <property type="protein sequence ID" value="RRR23208.1"/>
    <property type="molecule type" value="Genomic_DNA"/>
</dbReference>
<feature type="chain" id="PRO_5044584605" description="Anaphase-promoting complex subunit 4-like WD40 domain-containing protein" evidence="2">
    <location>
        <begin position="24"/>
        <end position="371"/>
    </location>
</feature>
<keyword evidence="2" id="KW-0732">Signal</keyword>
<dbReference type="Proteomes" id="UP000282185">
    <property type="component" value="Unassembled WGS sequence"/>
</dbReference>
<dbReference type="SUPFAM" id="SSF69322">
    <property type="entry name" value="Tricorn protease domain 2"/>
    <property type="match status" value="1"/>
</dbReference>
<dbReference type="PROSITE" id="PS50082">
    <property type="entry name" value="WD_REPEATS_2"/>
    <property type="match status" value="1"/>
</dbReference>
<dbReference type="PROSITE" id="PS50294">
    <property type="entry name" value="WD_REPEATS_REGION"/>
    <property type="match status" value="1"/>
</dbReference>
<evidence type="ECO:0000313" key="6">
    <source>
        <dbReference type="Proteomes" id="UP000254236"/>
    </source>
</evidence>
<dbReference type="AlphaFoldDB" id="A0A345YKZ4"/>
<accession>A0A345YKZ4</accession>
<dbReference type="InterPro" id="IPR024977">
    <property type="entry name" value="Apc4-like_WD40_dom"/>
</dbReference>
<dbReference type="RefSeq" id="WP_115412350.1">
    <property type="nucleotide sequence ID" value="NZ_CP031356.1"/>
</dbReference>
<evidence type="ECO:0000259" key="3">
    <source>
        <dbReference type="Pfam" id="PF12894"/>
    </source>
</evidence>
<dbReference type="PANTHER" id="PTHR19879:SF9">
    <property type="entry name" value="TRANSCRIPTION INITIATION FACTOR TFIID SUBUNIT 5"/>
    <property type="match status" value="1"/>
</dbReference>
<feature type="repeat" description="WD" evidence="1">
    <location>
        <begin position="161"/>
        <end position="195"/>
    </location>
</feature>
<evidence type="ECO:0000313" key="5">
    <source>
        <dbReference type="EMBL" id="RRR23208.1"/>
    </source>
</evidence>
<dbReference type="Gene3D" id="2.130.10.10">
    <property type="entry name" value="YVTN repeat-like/Quinoprotein amine dehydrogenase"/>
    <property type="match status" value="2"/>
</dbReference>
<name>A0A345YKZ4_9MICO</name>
<organism evidence="5 7">
    <name type="scientific">Brachybacterium saurashtrense</name>
    <dbReference type="NCBI Taxonomy" id="556288"/>
    <lineage>
        <taxon>Bacteria</taxon>
        <taxon>Bacillati</taxon>
        <taxon>Actinomycetota</taxon>
        <taxon>Actinomycetes</taxon>
        <taxon>Micrococcales</taxon>
        <taxon>Dermabacteraceae</taxon>
        <taxon>Brachybacterium</taxon>
    </lineage>
</organism>
<evidence type="ECO:0000313" key="4">
    <source>
        <dbReference type="EMBL" id="AXK44596.1"/>
    </source>
</evidence>
<dbReference type="SMART" id="SM00320">
    <property type="entry name" value="WD40"/>
    <property type="match status" value="2"/>
</dbReference>
<feature type="signal peptide" evidence="2">
    <location>
        <begin position="1"/>
        <end position="23"/>
    </location>
</feature>
<dbReference type="PANTHER" id="PTHR19879">
    <property type="entry name" value="TRANSCRIPTION INITIATION FACTOR TFIID"/>
    <property type="match status" value="1"/>
</dbReference>
<dbReference type="InterPro" id="IPR015943">
    <property type="entry name" value="WD40/YVTN_repeat-like_dom_sf"/>
</dbReference>
<dbReference type="Proteomes" id="UP000254236">
    <property type="component" value="Chromosome"/>
</dbReference>
<protein>
    <recommendedName>
        <fullName evidence="3">Anaphase-promoting complex subunit 4-like WD40 domain-containing protein</fullName>
    </recommendedName>
</protein>
<gene>
    <name evidence="4" type="ORF">DWV08_02465</name>
    <name evidence="5" type="ORF">DXU92_07595</name>
</gene>
<feature type="domain" description="Anaphase-promoting complex subunit 4-like WD40" evidence="3">
    <location>
        <begin position="118"/>
        <end position="193"/>
    </location>
</feature>
<keyword evidence="1" id="KW-0853">WD repeat</keyword>
<proteinExistence type="predicted"/>
<evidence type="ECO:0000313" key="7">
    <source>
        <dbReference type="Proteomes" id="UP000282185"/>
    </source>
</evidence>
<dbReference type="KEGG" id="bsau:DWV08_02465"/>
<reference evidence="4 6" key="1">
    <citation type="submission" date="2018-07" db="EMBL/GenBank/DDBJ databases">
        <title>Brachybacterium saurashtrense DSM 23186 genome sequence.</title>
        <authorList>
            <person name="Guo L."/>
        </authorList>
    </citation>
    <scope>NUCLEOTIDE SEQUENCE [LARGE SCALE GENOMIC DNA]</scope>
    <source>
        <strain evidence="4 6">DSM 23186</strain>
    </source>
</reference>
<reference evidence="5 7" key="2">
    <citation type="submission" date="2018-08" db="EMBL/GenBank/DDBJ databases">
        <title>Brachybacterium saurashtrense DSM 23186.</title>
        <authorList>
            <person name="Li Y."/>
        </authorList>
    </citation>
    <scope>NUCLEOTIDE SEQUENCE [LARGE SCALE GENOMIC DNA]</scope>
    <source>
        <strain evidence="5 7">DSM 23186</strain>
    </source>
</reference>
<evidence type="ECO:0000256" key="2">
    <source>
        <dbReference type="SAM" id="SignalP"/>
    </source>
</evidence>
<dbReference type="EMBL" id="CP031356">
    <property type="protein sequence ID" value="AXK44596.1"/>
    <property type="molecule type" value="Genomic_DNA"/>
</dbReference>
<dbReference type="PROSITE" id="PS51257">
    <property type="entry name" value="PROKAR_LIPOPROTEIN"/>
    <property type="match status" value="1"/>
</dbReference>
<evidence type="ECO:0000256" key="1">
    <source>
        <dbReference type="PROSITE-ProRule" id="PRU00221"/>
    </source>
</evidence>
<sequence length="371" mass="38740">MSGTTRRALLGAGLILGAGTLSACGRPPGSVCVEGDQQLDPGGGVSIPFLGAETPLRREPQLGLLGLVVSPDGTRVAAQEWWHRKSLSESRTAGTTIWDTASGEIVTRFDDSMTGAIAWHPQDDLIATASELAIHLARPDGEVLWTLGGHVPSDSLRSRIVRDLAFSPDGDQLASLSTDGTVRLWTVAAGTCSTAQVLRISSGTPMALTYMQGGAQIAVAVQGRGTEVWDARTGERVATLEDCSQDAVGIAASGRGRVIVGIAEEARLQSASPDSECEPGVESGIPVPEFLAAGPGGRIAVSGGESGRVELWGAGLANHERVDLPESIPDLGVPGELGRTTWGPDGTLFAVTRWWGVIVWDGQEWSPLEMP</sequence>